<dbReference type="STRING" id="1629334.Cva_00273"/>
<evidence type="ECO:0000313" key="2">
    <source>
        <dbReference type="Proteomes" id="UP000036771"/>
    </source>
</evidence>
<reference evidence="1 2" key="1">
    <citation type="submission" date="2015-03" db="EMBL/GenBank/DDBJ databases">
        <title>Caedibacter varicaedens, whole genome shotgun sequence.</title>
        <authorList>
            <person name="Suzuki H."/>
            <person name="Dapper A.L."/>
            <person name="Gibson A.K."/>
            <person name="Jackson C."/>
            <person name="Lee H."/>
            <person name="Pejaver V.R."/>
            <person name="Doak T."/>
            <person name="Lynch M."/>
        </authorList>
    </citation>
    <scope>NUCLEOTIDE SEQUENCE [LARGE SCALE GENOMIC DNA]</scope>
</reference>
<dbReference type="InterPro" id="IPR058292">
    <property type="entry name" value="DUF7986"/>
</dbReference>
<proteinExistence type="predicted"/>
<protein>
    <recommendedName>
        <fullName evidence="3">Antitoxin Xre/MbcA/ParS-like toxin-binding domain-containing protein</fullName>
    </recommendedName>
</protein>
<dbReference type="InterPro" id="IPR004027">
    <property type="entry name" value="SEC_C_motif"/>
</dbReference>
<dbReference type="SUPFAM" id="SSF103642">
    <property type="entry name" value="Sec-C motif"/>
    <property type="match status" value="1"/>
</dbReference>
<accession>A0A0K8MB05</accession>
<name>A0A0K8MB05_9PROT</name>
<dbReference type="Gene3D" id="3.10.450.50">
    <property type="match status" value="1"/>
</dbReference>
<dbReference type="AlphaFoldDB" id="A0A0K8MB05"/>
<sequence length="476" mass="54963">MTVHHLKTGRNDLCPCGSGKKHKKCCMTASDDILDFSWRKIRQTEGELVGDILLPYVNSHLPRDIMKTALEEFKAGEEVPEDVEELLVPTLFIPWFLFTWIPRMDYVPEKEIGLQYLERRGYTLTPYQKRVLEAFCQSYYSFYYVLDVVPEKSVHLKDIFLGTEHTIKEKQGTQFLEKGHIVFTRLVCLDDQSISSGMLPYVISSHYHLQLIDVKDSLKKMFRKKALTPALMRDVDNELRAWALQAVLHEHNNPLPEMRNTDNEPMEFCKVHFKLKITPEEALSRLLLLTLYDTAEDILEDAQRDKQGHLERLEFSWLKKGNEKMKSWDNTVMGHITIEKAQLTIAVNSRGRAEKIQSLVKDLLQEDAVYQNTLMETLDQVMSAGESVSSTPIESLNHLPEVQAHLEQMGQQHWLSWIDEPLPALQGKTPRKAALTAKGREKLEALLLDFEAHNARKPHDPMNPDVEAIRKRLNIL</sequence>
<dbReference type="Pfam" id="PF02810">
    <property type="entry name" value="SEC-C"/>
    <property type="match status" value="1"/>
</dbReference>
<evidence type="ECO:0000313" key="1">
    <source>
        <dbReference type="EMBL" id="GAO97637.1"/>
    </source>
</evidence>
<evidence type="ECO:0008006" key="3">
    <source>
        <dbReference type="Google" id="ProtNLM"/>
    </source>
</evidence>
<dbReference type="Pfam" id="PF25948">
    <property type="entry name" value="DUF7986"/>
    <property type="match status" value="1"/>
</dbReference>
<dbReference type="EMBL" id="BBVC01000013">
    <property type="protein sequence ID" value="GAO97637.1"/>
    <property type="molecule type" value="Genomic_DNA"/>
</dbReference>
<gene>
    <name evidence="1" type="ORF">Cva_00273</name>
</gene>
<organism evidence="1 2">
    <name type="scientific">Caedimonas varicaedens</name>
    <dbReference type="NCBI Taxonomy" id="1629334"/>
    <lineage>
        <taxon>Bacteria</taxon>
        <taxon>Pseudomonadati</taxon>
        <taxon>Pseudomonadota</taxon>
        <taxon>Alphaproteobacteria</taxon>
        <taxon>Holosporales</taxon>
        <taxon>Caedimonadaceae</taxon>
        <taxon>Caedimonas</taxon>
    </lineage>
</organism>
<dbReference type="OrthoDB" id="8039031at2"/>
<dbReference type="Proteomes" id="UP000036771">
    <property type="component" value="Unassembled WGS sequence"/>
</dbReference>
<keyword evidence="2" id="KW-1185">Reference proteome</keyword>
<comment type="caution">
    <text evidence="1">The sequence shown here is derived from an EMBL/GenBank/DDBJ whole genome shotgun (WGS) entry which is preliminary data.</text>
</comment>